<dbReference type="EMBL" id="CP042185">
    <property type="protein sequence ID" value="QDS67521.1"/>
    <property type="molecule type" value="Genomic_DNA"/>
</dbReference>
<dbReference type="Proteomes" id="UP000316270">
    <property type="component" value="Chromosome 1"/>
</dbReference>
<dbReference type="STRING" id="50376.A0A517KVX7"/>
<evidence type="ECO:0000313" key="3">
    <source>
        <dbReference type="Proteomes" id="UP000316270"/>
    </source>
</evidence>
<gene>
    <name evidence="2" type="ORF">FKW77_002111</name>
</gene>
<dbReference type="SUPFAM" id="SSF56112">
    <property type="entry name" value="Protein kinase-like (PK-like)"/>
    <property type="match status" value="1"/>
</dbReference>
<dbReference type="InterPro" id="IPR011009">
    <property type="entry name" value="Kinase-like_dom_sf"/>
</dbReference>
<dbReference type="AlphaFoldDB" id="A0A517KVX7"/>
<dbReference type="OrthoDB" id="1668230at2759"/>
<dbReference type="PANTHER" id="PTHR24361">
    <property type="entry name" value="MITOGEN-ACTIVATED KINASE KINASE KINASE"/>
    <property type="match status" value="1"/>
</dbReference>
<evidence type="ECO:0000259" key="1">
    <source>
        <dbReference type="PROSITE" id="PS50011"/>
    </source>
</evidence>
<sequence>MSDVTTTVYSRWCPPNVKQILATGSSAFVGEIDNHTVLKYPLARRDEKRALERQRRIEMDARLNIESQILDVVCPHPRIIRKVGYSAEGLSLQRGVNGTVANYLLDLGKPPPSVQQRLSWCREAAEAVAHIHSRRVLHCDIQPTNLLLDEDLHIKLTDFQGKILRADGTVELDGGSGEPTRFYAPRDDPFDADIKTELFALGCTIYFIMLGHAVYPDIIDGSDGWDKKVRERFAKQEFPQDSHACSKVTAKCWLRQYNSAEEVVQEIAAIETLDTSVSC</sequence>
<protein>
    <recommendedName>
        <fullName evidence="1">Protein kinase domain-containing protein</fullName>
    </recommendedName>
</protein>
<dbReference type="InterPro" id="IPR000719">
    <property type="entry name" value="Prot_kinase_dom"/>
</dbReference>
<dbReference type="GO" id="GO:0004674">
    <property type="term" value="F:protein serine/threonine kinase activity"/>
    <property type="evidence" value="ECO:0007669"/>
    <property type="project" value="TreeGrafter"/>
</dbReference>
<name>A0A517KVX7_9PEZI</name>
<proteinExistence type="predicted"/>
<dbReference type="InterPro" id="IPR053235">
    <property type="entry name" value="Ser_Thr_kinase"/>
</dbReference>
<evidence type="ECO:0000313" key="2">
    <source>
        <dbReference type="EMBL" id="QDS67521.1"/>
    </source>
</evidence>
<dbReference type="Pfam" id="PF00069">
    <property type="entry name" value="Pkinase"/>
    <property type="match status" value="1"/>
</dbReference>
<accession>A0A517KVX7</accession>
<dbReference type="Gene3D" id="1.10.510.10">
    <property type="entry name" value="Transferase(Phosphotransferase) domain 1"/>
    <property type="match status" value="1"/>
</dbReference>
<dbReference type="SMART" id="SM00220">
    <property type="entry name" value="S_TKc"/>
    <property type="match status" value="1"/>
</dbReference>
<keyword evidence="3" id="KW-1185">Reference proteome</keyword>
<feature type="domain" description="Protein kinase" evidence="1">
    <location>
        <begin position="15"/>
        <end position="279"/>
    </location>
</feature>
<dbReference type="GO" id="GO:0005737">
    <property type="term" value="C:cytoplasm"/>
    <property type="evidence" value="ECO:0007669"/>
    <property type="project" value="TreeGrafter"/>
</dbReference>
<reference evidence="2 3" key="1">
    <citation type="submission" date="2019-07" db="EMBL/GenBank/DDBJ databases">
        <title>Finished genome of Venturia effusa.</title>
        <authorList>
            <person name="Young C.A."/>
            <person name="Cox M.P."/>
            <person name="Ganley A.R.D."/>
            <person name="David W.J."/>
        </authorList>
    </citation>
    <scope>NUCLEOTIDE SEQUENCE [LARGE SCALE GENOMIC DNA]</scope>
    <source>
        <strain evidence="3">albino</strain>
    </source>
</reference>
<dbReference type="PROSITE" id="PS50011">
    <property type="entry name" value="PROTEIN_KINASE_DOM"/>
    <property type="match status" value="1"/>
</dbReference>
<organism evidence="2 3">
    <name type="scientific">Venturia effusa</name>
    <dbReference type="NCBI Taxonomy" id="50376"/>
    <lineage>
        <taxon>Eukaryota</taxon>
        <taxon>Fungi</taxon>
        <taxon>Dikarya</taxon>
        <taxon>Ascomycota</taxon>
        <taxon>Pezizomycotina</taxon>
        <taxon>Dothideomycetes</taxon>
        <taxon>Pleosporomycetidae</taxon>
        <taxon>Venturiales</taxon>
        <taxon>Venturiaceae</taxon>
        <taxon>Venturia</taxon>
    </lineage>
</organism>
<dbReference type="GO" id="GO:0005524">
    <property type="term" value="F:ATP binding"/>
    <property type="evidence" value="ECO:0007669"/>
    <property type="project" value="InterPro"/>
</dbReference>